<evidence type="ECO:0000313" key="3">
    <source>
        <dbReference type="Proteomes" id="UP001597286"/>
    </source>
</evidence>
<dbReference type="PROSITE" id="PS51257">
    <property type="entry name" value="PROKAR_LIPOPROTEIN"/>
    <property type="match status" value="1"/>
</dbReference>
<reference evidence="3" key="1">
    <citation type="journal article" date="2019" name="Int. J. Syst. Evol. Microbiol.">
        <title>The Global Catalogue of Microorganisms (GCM) 10K type strain sequencing project: providing services to taxonomists for standard genome sequencing and annotation.</title>
        <authorList>
            <consortium name="The Broad Institute Genomics Platform"/>
            <consortium name="The Broad Institute Genome Sequencing Center for Infectious Disease"/>
            <person name="Wu L."/>
            <person name="Ma J."/>
        </authorList>
    </citation>
    <scope>NUCLEOTIDE SEQUENCE [LARGE SCALE GENOMIC DNA]</scope>
    <source>
        <strain evidence="3">DT72</strain>
    </source>
</reference>
<feature type="signal peptide" evidence="1">
    <location>
        <begin position="1"/>
        <end position="29"/>
    </location>
</feature>
<organism evidence="2 3">
    <name type="scientific">Rhodococcus gannanensis</name>
    <dbReference type="NCBI Taxonomy" id="1960308"/>
    <lineage>
        <taxon>Bacteria</taxon>
        <taxon>Bacillati</taxon>
        <taxon>Actinomycetota</taxon>
        <taxon>Actinomycetes</taxon>
        <taxon>Mycobacteriales</taxon>
        <taxon>Nocardiaceae</taxon>
        <taxon>Rhodococcus</taxon>
    </lineage>
</organism>
<comment type="caution">
    <text evidence="2">The sequence shown here is derived from an EMBL/GenBank/DDBJ whole genome shotgun (WGS) entry which is preliminary data.</text>
</comment>
<feature type="chain" id="PRO_5045890459" evidence="1">
    <location>
        <begin position="30"/>
        <end position="386"/>
    </location>
</feature>
<evidence type="ECO:0000313" key="2">
    <source>
        <dbReference type="EMBL" id="MFD1814712.1"/>
    </source>
</evidence>
<dbReference type="RefSeq" id="WP_378487184.1">
    <property type="nucleotide sequence ID" value="NZ_JBHUFB010000019.1"/>
</dbReference>
<dbReference type="InterPro" id="IPR015943">
    <property type="entry name" value="WD40/YVTN_repeat-like_dom_sf"/>
</dbReference>
<gene>
    <name evidence="2" type="primary">aztD</name>
    <name evidence="2" type="ORF">ACFSJG_21040</name>
</gene>
<dbReference type="EMBL" id="JBHUFB010000019">
    <property type="protein sequence ID" value="MFD1814712.1"/>
    <property type="molecule type" value="Genomic_DNA"/>
</dbReference>
<keyword evidence="3" id="KW-1185">Reference proteome</keyword>
<dbReference type="NCBIfam" id="NF038015">
    <property type="entry name" value="AztD"/>
    <property type="match status" value="1"/>
</dbReference>
<dbReference type="InterPro" id="IPR011044">
    <property type="entry name" value="Quino_amine_DH_bsu"/>
</dbReference>
<proteinExistence type="predicted"/>
<dbReference type="SUPFAM" id="SSF50969">
    <property type="entry name" value="YVTN repeat-like/Quinoprotein amine dehydrogenase"/>
    <property type="match status" value="1"/>
</dbReference>
<sequence length="386" mass="40547">MNKRTRVTALAVAAAAALSLAACSSESDAQDTTEAINEPVTVTFDGGIHILDGETLEVKETVSLDGFNRVNPAGDDTHVAVSTEAGFQFLDAAAGAMTDIKYDGPKPGHVVVHADKTVLYMDGTGVTSILDSDDLAAEAVTYTAAEPHHGVSVVLEDGTMVTTLGNEEKRPGAMALDADFAEIARNESCEGVHGEAVAQGEILALGCKDGALLFKNGAWVKVPGAAPFAKIGTVAGSPESTVLLSDYKVDPDAEREFPEQFALIDTVAEKITVVPMPEGVSYSFRSLGRGPHGDALILGTDGKLHVVDPATGAIENSWQVVGEWQEPMDWQEARPALFVRDHDVYVTDPATRKVFKLNADSGEVEAEVTLDNAPNEISGVSGAHGH</sequence>
<dbReference type="Proteomes" id="UP001597286">
    <property type="component" value="Unassembled WGS sequence"/>
</dbReference>
<dbReference type="Gene3D" id="2.130.10.10">
    <property type="entry name" value="YVTN repeat-like/Quinoprotein amine dehydrogenase"/>
    <property type="match status" value="1"/>
</dbReference>
<keyword evidence="1" id="KW-0732">Signal</keyword>
<dbReference type="InterPro" id="IPR047697">
    <property type="entry name" value="AztD-like"/>
</dbReference>
<accession>A0ABW4P877</accession>
<evidence type="ECO:0000256" key="1">
    <source>
        <dbReference type="SAM" id="SignalP"/>
    </source>
</evidence>
<name>A0ABW4P877_9NOCA</name>
<protein>
    <submittedName>
        <fullName evidence="2">Zinc metallochaperone AztD</fullName>
    </submittedName>
</protein>